<dbReference type="GO" id="GO:0046872">
    <property type="term" value="F:metal ion binding"/>
    <property type="evidence" value="ECO:0007669"/>
    <property type="project" value="UniProtKB-KW"/>
</dbReference>
<dbReference type="PANTHER" id="PTHR14359:SF6">
    <property type="entry name" value="PHOSPHOPANTOTHENOYLCYSTEINE DECARBOXYLASE"/>
    <property type="match status" value="1"/>
</dbReference>
<keyword evidence="1 3" id="KW-0210">Decarboxylase</keyword>
<dbReference type="InterPro" id="IPR003382">
    <property type="entry name" value="Flavoprotein"/>
</dbReference>
<dbReference type="GO" id="GO:0004632">
    <property type="term" value="F:phosphopantothenate--cysteine ligase activity"/>
    <property type="evidence" value="ECO:0007669"/>
    <property type="project" value="UniProtKB-UniRule"/>
</dbReference>
<feature type="domain" description="DNA/pantothenate metabolism flavoprotein C-terminal" evidence="6">
    <location>
        <begin position="192"/>
        <end position="399"/>
    </location>
</feature>
<dbReference type="HAMAP" id="MF_02225">
    <property type="entry name" value="CoaBC"/>
    <property type="match status" value="1"/>
</dbReference>
<feature type="binding site" evidence="3">
    <location>
        <position position="329"/>
    </location>
    <ligand>
        <name>CTP</name>
        <dbReference type="ChEBI" id="CHEBI:37563"/>
    </ligand>
</feature>
<dbReference type="GO" id="GO:0071513">
    <property type="term" value="C:phosphopantothenoylcysteine decarboxylase complex"/>
    <property type="evidence" value="ECO:0007669"/>
    <property type="project" value="TreeGrafter"/>
</dbReference>
<dbReference type="InterPro" id="IPR036551">
    <property type="entry name" value="Flavin_trans-like"/>
</dbReference>
<keyword evidence="3" id="KW-0460">Magnesium</keyword>
<gene>
    <name evidence="3" type="primary">coaBC</name>
    <name evidence="7" type="ORF">BK138_12790</name>
</gene>
<dbReference type="EMBL" id="MRTP01000002">
    <property type="protein sequence ID" value="OMF55541.1"/>
    <property type="molecule type" value="Genomic_DNA"/>
</dbReference>
<dbReference type="Proteomes" id="UP000187172">
    <property type="component" value="Unassembled WGS sequence"/>
</dbReference>
<dbReference type="GO" id="GO:0010181">
    <property type="term" value="F:FMN binding"/>
    <property type="evidence" value="ECO:0007669"/>
    <property type="project" value="UniProtKB-UniRule"/>
</dbReference>
<dbReference type="InterPro" id="IPR007085">
    <property type="entry name" value="DNA/pantothenate-metab_flavo_C"/>
</dbReference>
<comment type="similarity">
    <text evidence="3 4">In the N-terminal section; belongs to the HFCD (homo-oligomeric flavin containing Cys decarboxylase) superfamily.</text>
</comment>
<feature type="binding site" evidence="3">
    <location>
        <position position="285"/>
    </location>
    <ligand>
        <name>CTP</name>
        <dbReference type="ChEBI" id="CHEBI:37563"/>
    </ligand>
</feature>
<evidence type="ECO:0000256" key="4">
    <source>
        <dbReference type="RuleBase" id="RU364078"/>
    </source>
</evidence>
<dbReference type="RefSeq" id="WP_076169935.1">
    <property type="nucleotide sequence ID" value="NZ_MRTP01000002.1"/>
</dbReference>
<evidence type="ECO:0000259" key="6">
    <source>
        <dbReference type="Pfam" id="PF04127"/>
    </source>
</evidence>
<dbReference type="GO" id="GO:0015941">
    <property type="term" value="P:pantothenate catabolic process"/>
    <property type="evidence" value="ECO:0007669"/>
    <property type="project" value="InterPro"/>
</dbReference>
<evidence type="ECO:0000256" key="3">
    <source>
        <dbReference type="HAMAP-Rule" id="MF_02225"/>
    </source>
</evidence>
<evidence type="ECO:0000313" key="7">
    <source>
        <dbReference type="EMBL" id="OMF55541.1"/>
    </source>
</evidence>
<accession>A0A1R1EUN4</accession>
<comment type="caution">
    <text evidence="3">Lacks conserved residue(s) required for the propagation of feature annotation.</text>
</comment>
<dbReference type="Pfam" id="PF04127">
    <property type="entry name" value="DFP"/>
    <property type="match status" value="1"/>
</dbReference>
<feature type="binding site" evidence="3">
    <location>
        <position position="343"/>
    </location>
    <ligand>
        <name>CTP</name>
        <dbReference type="ChEBI" id="CHEBI:37563"/>
    </ligand>
</feature>
<dbReference type="InterPro" id="IPR005252">
    <property type="entry name" value="CoaBC"/>
</dbReference>
<dbReference type="STRING" id="297318.BK138_12790"/>
<dbReference type="InterPro" id="IPR035929">
    <property type="entry name" value="CoaB-like_sf"/>
</dbReference>
<comment type="function">
    <text evidence="3">Catalyzes two sequential steps in the biosynthesis of coenzyme A. In the first step cysteine is conjugated to 4'-phosphopantothenate to form 4-phosphopantothenoylcysteine. In the second step the latter compound is decarboxylated to form 4'-phosphopantotheine.</text>
</comment>
<dbReference type="Gene3D" id="3.40.50.10300">
    <property type="entry name" value="CoaB-like"/>
    <property type="match status" value="1"/>
</dbReference>
<feature type="domain" description="Flavoprotein" evidence="5">
    <location>
        <begin position="5"/>
        <end position="177"/>
    </location>
</feature>
<dbReference type="Pfam" id="PF02441">
    <property type="entry name" value="Flavoprotein"/>
    <property type="match status" value="1"/>
</dbReference>
<keyword evidence="8" id="KW-1185">Reference proteome</keyword>
<name>A0A1R1EUN4_9BACL</name>
<dbReference type="SUPFAM" id="SSF52507">
    <property type="entry name" value="Homo-oligomeric flavin-containing Cys decarboxylases, HFCD"/>
    <property type="match status" value="1"/>
</dbReference>
<dbReference type="Gene3D" id="3.40.50.1950">
    <property type="entry name" value="Flavin prenyltransferase-like"/>
    <property type="match status" value="1"/>
</dbReference>
<dbReference type="GO" id="GO:0015937">
    <property type="term" value="P:coenzyme A biosynthetic process"/>
    <property type="evidence" value="ECO:0007669"/>
    <property type="project" value="UniProtKB-UniRule"/>
</dbReference>
<evidence type="ECO:0000256" key="1">
    <source>
        <dbReference type="ARBA" id="ARBA00022793"/>
    </source>
</evidence>
<keyword evidence="3" id="KW-0479">Metal-binding</keyword>
<keyword evidence="3 4" id="KW-0288">FMN</keyword>
<evidence type="ECO:0000259" key="5">
    <source>
        <dbReference type="Pfam" id="PF02441"/>
    </source>
</evidence>
<comment type="cofactor">
    <cofactor evidence="3">
        <name>Mg(2+)</name>
        <dbReference type="ChEBI" id="CHEBI:18420"/>
    </cofactor>
</comment>
<comment type="similarity">
    <text evidence="3 4">In the C-terminal section; belongs to the PPC synthetase family.</text>
</comment>
<comment type="pathway">
    <text evidence="3 4">Cofactor biosynthesis; coenzyme A biosynthesis; CoA from (R)-pantothenate: step 2/5.</text>
</comment>
<feature type="region of interest" description="Phosphopantothenoylcysteine decarboxylase" evidence="3">
    <location>
        <begin position="1"/>
        <end position="196"/>
    </location>
</feature>
<proteinExistence type="inferred from homology"/>
<feature type="region of interest" description="Phosphopantothenate--cysteine ligase" evidence="3">
    <location>
        <begin position="197"/>
        <end position="408"/>
    </location>
</feature>
<keyword evidence="3 4" id="KW-0436">Ligase</keyword>
<comment type="pathway">
    <text evidence="3 4">Cofactor biosynthesis; coenzyme A biosynthesis; CoA from (R)-pantothenate: step 3/5.</text>
</comment>
<dbReference type="EC" id="4.1.1.36" evidence="3"/>
<dbReference type="SUPFAM" id="SSF102645">
    <property type="entry name" value="CoaB-like"/>
    <property type="match status" value="1"/>
</dbReference>
<keyword evidence="3 4" id="KW-0285">Flavoprotein</keyword>
<comment type="function">
    <text evidence="4">Catalyzes two steps in the biosynthesis of coenzyme A. In the first step cysteine is conjugated to 4'-phosphopantothenate to form 4-phosphopantothenoylcysteine, in the latter compound is decarboxylated to form 4'-phosphopantotheine.</text>
</comment>
<dbReference type="UniPathway" id="UPA00241">
    <property type="reaction ID" value="UER00353"/>
</dbReference>
<sequence>MLTGKTIVLGVTGGIAAFKAASLCSKLVQKGADVHVIMTESAKQFITELTFQSLSKNPVYSDTFDERDPSVVSHIHLADEADLVLIAPATANMIAKMAHGLADDMLSTTLLATEAPVMIAPAMNVHMYAHPAVQANMRLLESRGVMMIEPGEGLLACGYVGKGRLEEPETIVQVVERFFAARNESVQGQGLLRGKKVIVTSGGTVERIDPVRYITNDSSGKMGFAIAKAAKDMGAEVHVVYGHTDVEPPSDVDAVKVQSAEDMYRAVLEHWEDSDLVIKAAAVADYRPKVTAASKMKKSGDTMTLELVKTVDILEELGKTKTKQFLIGFAAETNDVEKYAQDKLKRKNADLIVANDVTAEGAGFRSDTNIVQVYDAGGLVEQMPVMTKDEVARRLLTIAAARMNGALS</sequence>
<reference evidence="7 8" key="1">
    <citation type="submission" date="2016-11" db="EMBL/GenBank/DDBJ databases">
        <title>Paenibacillus species isolates.</title>
        <authorList>
            <person name="Beno S.M."/>
        </authorList>
    </citation>
    <scope>NUCLEOTIDE SEQUENCE [LARGE SCALE GENOMIC DNA]</scope>
    <source>
        <strain evidence="7 8">FSL R5-0378</strain>
    </source>
</reference>
<dbReference type="GO" id="GO:0004633">
    <property type="term" value="F:phosphopantothenoylcysteine decarboxylase activity"/>
    <property type="evidence" value="ECO:0007669"/>
    <property type="project" value="UniProtKB-UniRule"/>
</dbReference>
<organism evidence="7 8">
    <name type="scientific">Paenibacillus rhizosphaerae</name>
    <dbReference type="NCBI Taxonomy" id="297318"/>
    <lineage>
        <taxon>Bacteria</taxon>
        <taxon>Bacillati</taxon>
        <taxon>Bacillota</taxon>
        <taxon>Bacilli</taxon>
        <taxon>Bacillales</taxon>
        <taxon>Paenibacillaceae</taxon>
        <taxon>Paenibacillus</taxon>
    </lineage>
</organism>
<keyword evidence="2 3" id="KW-0456">Lyase</keyword>
<dbReference type="PANTHER" id="PTHR14359">
    <property type="entry name" value="HOMO-OLIGOMERIC FLAVIN CONTAINING CYS DECARBOXYLASE FAMILY"/>
    <property type="match status" value="1"/>
</dbReference>
<evidence type="ECO:0000256" key="2">
    <source>
        <dbReference type="ARBA" id="ARBA00023239"/>
    </source>
</evidence>
<dbReference type="EC" id="6.3.2.5" evidence="3"/>
<feature type="active site" description="Proton donor" evidence="3">
    <location>
        <position position="157"/>
    </location>
</feature>
<comment type="cofactor">
    <cofactor evidence="3">
        <name>FMN</name>
        <dbReference type="ChEBI" id="CHEBI:58210"/>
    </cofactor>
    <text evidence="3">Binds 1 FMN per subunit.</text>
</comment>
<evidence type="ECO:0000313" key="8">
    <source>
        <dbReference type="Proteomes" id="UP000187172"/>
    </source>
</evidence>
<comment type="catalytic activity">
    <reaction evidence="3 4">
        <text>N-[(R)-4-phosphopantothenoyl]-L-cysteine + H(+) = (R)-4'-phosphopantetheine + CO2</text>
        <dbReference type="Rhea" id="RHEA:16793"/>
        <dbReference type="ChEBI" id="CHEBI:15378"/>
        <dbReference type="ChEBI" id="CHEBI:16526"/>
        <dbReference type="ChEBI" id="CHEBI:59458"/>
        <dbReference type="ChEBI" id="CHEBI:61723"/>
        <dbReference type="EC" id="4.1.1.36"/>
    </reaction>
</comment>
<keyword evidence="3" id="KW-0511">Multifunctional enzyme</keyword>
<comment type="caution">
    <text evidence="7">The sequence shown here is derived from an EMBL/GenBank/DDBJ whole genome shotgun (WGS) entry which is preliminary data.</text>
</comment>
<dbReference type="NCBIfam" id="TIGR00521">
    <property type="entry name" value="coaBC_dfp"/>
    <property type="match status" value="1"/>
</dbReference>
<feature type="binding site" evidence="3">
    <location>
        <position position="295"/>
    </location>
    <ligand>
        <name>CTP</name>
        <dbReference type="ChEBI" id="CHEBI:37563"/>
    </ligand>
</feature>
<feature type="binding site" evidence="3">
    <location>
        <position position="347"/>
    </location>
    <ligand>
        <name>CTP</name>
        <dbReference type="ChEBI" id="CHEBI:37563"/>
    </ligand>
</feature>
<comment type="catalytic activity">
    <reaction evidence="3 4">
        <text>(R)-4'-phosphopantothenate + L-cysteine + CTP = N-[(R)-4-phosphopantothenoyl]-L-cysteine + CMP + diphosphate + H(+)</text>
        <dbReference type="Rhea" id="RHEA:19397"/>
        <dbReference type="ChEBI" id="CHEBI:10986"/>
        <dbReference type="ChEBI" id="CHEBI:15378"/>
        <dbReference type="ChEBI" id="CHEBI:33019"/>
        <dbReference type="ChEBI" id="CHEBI:35235"/>
        <dbReference type="ChEBI" id="CHEBI:37563"/>
        <dbReference type="ChEBI" id="CHEBI:59458"/>
        <dbReference type="ChEBI" id="CHEBI:60377"/>
        <dbReference type="EC" id="6.3.2.5"/>
    </reaction>
</comment>
<protein>
    <recommendedName>
        <fullName evidence="3">Coenzyme A biosynthesis bifunctional protein CoaBC</fullName>
    </recommendedName>
    <alternativeName>
        <fullName evidence="3">DNA/pantothenate metabolism flavoprotein</fullName>
    </alternativeName>
    <alternativeName>
        <fullName evidence="3">Phosphopantothenoylcysteine synthetase/decarboxylase</fullName>
        <shortName evidence="3">PPCS-PPCDC</shortName>
    </alternativeName>
    <domain>
        <recommendedName>
            <fullName evidence="3">Phosphopantothenoylcysteine decarboxylase</fullName>
            <shortName evidence="3">PPC decarboxylase</shortName>
            <shortName evidence="3">PPC-DC</shortName>
            <ecNumber evidence="3">4.1.1.36</ecNumber>
        </recommendedName>
        <alternativeName>
            <fullName evidence="3">CoaC</fullName>
        </alternativeName>
    </domain>
    <domain>
        <recommendedName>
            <fullName evidence="3">Phosphopantothenate--cysteine ligase</fullName>
            <ecNumber evidence="3">6.3.2.5</ecNumber>
        </recommendedName>
        <alternativeName>
            <fullName evidence="3">CoaB</fullName>
        </alternativeName>
        <alternativeName>
            <fullName evidence="3">Phosphopantothenoylcysteine synthetase</fullName>
            <shortName evidence="3">PPC synthetase</shortName>
            <shortName evidence="3">PPC-S</shortName>
        </alternativeName>
    </domain>
</protein>
<dbReference type="AlphaFoldDB" id="A0A1R1EUN4"/>